<organism evidence="3 4">
    <name type="scientific">Brevibacterium ravenspurgense</name>
    <dbReference type="NCBI Taxonomy" id="479117"/>
    <lineage>
        <taxon>Bacteria</taxon>
        <taxon>Bacillati</taxon>
        <taxon>Actinomycetota</taxon>
        <taxon>Actinomycetes</taxon>
        <taxon>Micrococcales</taxon>
        <taxon>Brevibacteriaceae</taxon>
        <taxon>Brevibacterium</taxon>
    </lineage>
</organism>
<protein>
    <recommendedName>
        <fullName evidence="5">DUF3322 and DUF2220 domain-containing protein</fullName>
    </recommendedName>
</protein>
<evidence type="ECO:0000313" key="4">
    <source>
        <dbReference type="Proteomes" id="UP000243589"/>
    </source>
</evidence>
<evidence type="ECO:0000259" key="2">
    <source>
        <dbReference type="Pfam" id="PF11795"/>
    </source>
</evidence>
<keyword evidence="4" id="KW-1185">Reference proteome</keyword>
<dbReference type="InterPro" id="IPR014544">
    <property type="entry name" value="UCP028408"/>
</dbReference>
<dbReference type="InterPro" id="IPR024537">
    <property type="entry name" value="DUF3322"/>
</dbReference>
<comment type="caution">
    <text evidence="3">The sequence shown here is derived from an EMBL/GenBank/DDBJ whole genome shotgun (WGS) entry which is preliminary data.</text>
</comment>
<reference evidence="3 4" key="1">
    <citation type="submission" date="2016-01" db="EMBL/GenBank/DDBJ databases">
        <title>Use of Whole Genome Sequencing to ascertain that Brevibacterium massiliense (Roux, Raoult 2009) is a later heterotypic synonym of Brevibacterium ravenspurgense (Mages 2008).</title>
        <authorList>
            <person name="Bernier A.-M."/>
            <person name="Burdz T."/>
            <person name="Huynh C."/>
            <person name="Pachecho A.L."/>
            <person name="Wiebe D."/>
            <person name="Bonner C."/>
            <person name="Bernard K."/>
        </authorList>
    </citation>
    <scope>NUCLEOTIDE SEQUENCE [LARGE SCALE GENOMIC DNA]</scope>
    <source>
        <strain evidence="3 4">CCUG56047</strain>
    </source>
</reference>
<sequence length="390" mass="43778">MTRVRAWKSPQDIRTAVQRRWKDGSLLRAYAQGEEFPVITVPLGGPTSAELASRWDEWRAWSSDLSHDSRGGAHYDLELKSVGGRGAVGANSVPHRAVISRFDQAWKLLSVGRDVAAFDELLSVTKKRQLEAPWHWVLRRPLEALRLAAEWPQVLAAYEWLDAARDSGRYLRQVDAAGVDTKFVESNRRPLAEMLGVAAAKGKFEQALGLATKPAYVRMRVDPARSPVPGVDELTLQADQLSEFGFIPDIVLIVENEITFLTVPVPADGAVVWGKGFESQRSQTLAFFAGSDVLYWGDVDTHGFSILHGVRAQLPQAESVLMDEDTLEAHRKLWGSEPAPTNAYLENLTPTERALYDDLVSDRLGRNVRLEQERINWAWALQRLDYRWAQ</sequence>
<dbReference type="PATRIC" id="fig|479117.4.peg.424"/>
<accession>A0A150HAN3</accession>
<dbReference type="Pfam" id="PF11795">
    <property type="entry name" value="DUF3322"/>
    <property type="match status" value="1"/>
</dbReference>
<dbReference type="InterPro" id="IPR024534">
    <property type="entry name" value="JetD_C"/>
</dbReference>
<dbReference type="RefSeq" id="WP_062019897.1">
    <property type="nucleotide sequence ID" value="NZ_LQQC01000005.1"/>
</dbReference>
<evidence type="ECO:0000259" key="1">
    <source>
        <dbReference type="Pfam" id="PF09983"/>
    </source>
</evidence>
<dbReference type="EMBL" id="LQQC01000005">
    <property type="protein sequence ID" value="KXZ59179.1"/>
    <property type="molecule type" value="Genomic_DNA"/>
</dbReference>
<evidence type="ECO:0000313" key="3">
    <source>
        <dbReference type="EMBL" id="KXZ59179.1"/>
    </source>
</evidence>
<dbReference type="Proteomes" id="UP000243589">
    <property type="component" value="Unassembled WGS sequence"/>
</dbReference>
<feature type="domain" description="DUF3322" evidence="2">
    <location>
        <begin position="10"/>
        <end position="195"/>
    </location>
</feature>
<gene>
    <name evidence="3" type="ORF">Bravens_00426</name>
</gene>
<dbReference type="AlphaFoldDB" id="A0A150HAN3"/>
<evidence type="ECO:0008006" key="5">
    <source>
        <dbReference type="Google" id="ProtNLM"/>
    </source>
</evidence>
<feature type="domain" description="Wadjet protein JetD C-terminal" evidence="1">
    <location>
        <begin position="209"/>
        <end position="383"/>
    </location>
</feature>
<proteinExistence type="predicted"/>
<dbReference type="PIRSF" id="PIRSF028408">
    <property type="entry name" value="UCP028408"/>
    <property type="match status" value="1"/>
</dbReference>
<dbReference type="Pfam" id="PF09983">
    <property type="entry name" value="JetD_C"/>
    <property type="match status" value="1"/>
</dbReference>
<name>A0A150HAN3_9MICO</name>